<evidence type="ECO:0000313" key="1">
    <source>
        <dbReference type="EMBL" id="TGZ50368.1"/>
    </source>
</evidence>
<evidence type="ECO:0000313" key="2">
    <source>
        <dbReference type="Proteomes" id="UP000310200"/>
    </source>
</evidence>
<dbReference type="EMBL" id="QBLH01001989">
    <property type="protein sequence ID" value="TGZ50368.1"/>
    <property type="molecule type" value="Genomic_DNA"/>
</dbReference>
<comment type="caution">
    <text evidence="1">The sequence shown here is derived from an EMBL/GenBank/DDBJ whole genome shotgun (WGS) entry which is preliminary data.</text>
</comment>
<organism evidence="1 2">
    <name type="scientific">Temnothorax longispinosus</name>
    <dbReference type="NCBI Taxonomy" id="300112"/>
    <lineage>
        <taxon>Eukaryota</taxon>
        <taxon>Metazoa</taxon>
        <taxon>Ecdysozoa</taxon>
        <taxon>Arthropoda</taxon>
        <taxon>Hexapoda</taxon>
        <taxon>Insecta</taxon>
        <taxon>Pterygota</taxon>
        <taxon>Neoptera</taxon>
        <taxon>Endopterygota</taxon>
        <taxon>Hymenoptera</taxon>
        <taxon>Apocrita</taxon>
        <taxon>Aculeata</taxon>
        <taxon>Formicoidea</taxon>
        <taxon>Formicidae</taxon>
        <taxon>Myrmicinae</taxon>
        <taxon>Temnothorax</taxon>
    </lineage>
</organism>
<protein>
    <submittedName>
        <fullName evidence="1">Uncharacterized protein</fullName>
    </submittedName>
</protein>
<dbReference type="Proteomes" id="UP000310200">
    <property type="component" value="Unassembled WGS sequence"/>
</dbReference>
<sequence length="336" mass="35795">MSQPTCIKCKRFLSRTLICTFCGLDNGRPYAGLHAGDAVAGDIPSSLSTDFAPSTDVNPAPAVPTASVMTNGRHTTARDASDIVASLSDVRHALSSISASMTTLDGRIASLESGLSLVDRIDHKLDSLDREVNGFETALRRLGDVERAVERLVAVTNSLSADIGSLSTRHVALEERLARLETVSTSTSTSAGPSSAPSAASDGLTVRFERMINEHRDHELIIFGIPIFKPEDPVSTVLRAAASLDVPLTSSEVVSAFRIGGRVPSSGPIVVKLITIARRNELLAKFRRRVGSGFAASNVDCSWPSTRVYLYELRLNGACLLRLASLLKGITSSTYG</sequence>
<reference evidence="1 2" key="1">
    <citation type="journal article" date="2019" name="Philos. Trans. R. Soc. Lond., B, Biol. Sci.">
        <title>Ant behaviour and brain gene expression of defending hosts depend on the ecological success of the intruding social parasite.</title>
        <authorList>
            <person name="Kaur R."/>
            <person name="Stoldt M."/>
            <person name="Jongepier E."/>
            <person name="Feldmeyer B."/>
            <person name="Menzel F."/>
            <person name="Bornberg-Bauer E."/>
            <person name="Foitzik S."/>
        </authorList>
    </citation>
    <scope>NUCLEOTIDE SEQUENCE [LARGE SCALE GENOMIC DNA]</scope>
    <source>
        <tissue evidence="1">Whole body</tissue>
    </source>
</reference>
<accession>A0A4S2KR29</accession>
<keyword evidence="2" id="KW-1185">Reference proteome</keyword>
<name>A0A4S2KR29_9HYME</name>
<dbReference type="AlphaFoldDB" id="A0A4S2KR29"/>
<dbReference type="STRING" id="300112.A0A4S2KR29"/>
<gene>
    <name evidence="1" type="ORF">DBV15_12587</name>
</gene>
<proteinExistence type="predicted"/>